<accession>A0A7R9AEF8</accession>
<reference evidence="1" key="1">
    <citation type="submission" date="2020-11" db="EMBL/GenBank/DDBJ databases">
        <authorList>
            <person name="Tran Van P."/>
        </authorList>
    </citation>
    <scope>NUCLEOTIDE SEQUENCE</scope>
</reference>
<dbReference type="SUPFAM" id="SSF52540">
    <property type="entry name" value="P-loop containing nucleoside triphosphate hydrolases"/>
    <property type="match status" value="1"/>
</dbReference>
<dbReference type="Proteomes" id="UP000677054">
    <property type="component" value="Unassembled WGS sequence"/>
</dbReference>
<dbReference type="EMBL" id="LR904329">
    <property type="protein sequence ID" value="CAD7252763.1"/>
    <property type="molecule type" value="Genomic_DNA"/>
</dbReference>
<proteinExistence type="predicted"/>
<evidence type="ECO:0000313" key="1">
    <source>
        <dbReference type="EMBL" id="CAD7252763.1"/>
    </source>
</evidence>
<keyword evidence="2" id="KW-1185">Reference proteome</keyword>
<dbReference type="OrthoDB" id="2386367at2759"/>
<sequence length="141" mass="16327">MDEDKEQSQANDEKNLIMTYVLNWQKEFTLPYTLTLIDIPGFDDSERIESLDQLRSRIRSIFLNDGNNGVEQVDGICFVVQASKSSLTYNQKNIFRFAYGREEPLGIRAAVSPYFLQMFPDLKDSSPGELRLEDFNEKTTR</sequence>
<gene>
    <name evidence="1" type="ORF">DSTB1V02_LOCUS12518</name>
</gene>
<feature type="non-terminal residue" evidence="1">
    <location>
        <position position="141"/>
    </location>
</feature>
<dbReference type="AlphaFoldDB" id="A0A7R9AEF8"/>
<dbReference type="InterPro" id="IPR027417">
    <property type="entry name" value="P-loop_NTPase"/>
</dbReference>
<protein>
    <submittedName>
        <fullName evidence="1">Uncharacterized protein</fullName>
    </submittedName>
</protein>
<name>A0A7R9AEF8_9CRUS</name>
<dbReference type="Gene3D" id="3.40.50.300">
    <property type="entry name" value="P-loop containing nucleotide triphosphate hydrolases"/>
    <property type="match status" value="1"/>
</dbReference>
<dbReference type="EMBL" id="CAJPEV010004812">
    <property type="protein sequence ID" value="CAG0902345.1"/>
    <property type="molecule type" value="Genomic_DNA"/>
</dbReference>
<evidence type="ECO:0000313" key="2">
    <source>
        <dbReference type="Proteomes" id="UP000677054"/>
    </source>
</evidence>
<organism evidence="1">
    <name type="scientific">Darwinula stevensoni</name>
    <dbReference type="NCBI Taxonomy" id="69355"/>
    <lineage>
        <taxon>Eukaryota</taxon>
        <taxon>Metazoa</taxon>
        <taxon>Ecdysozoa</taxon>
        <taxon>Arthropoda</taxon>
        <taxon>Crustacea</taxon>
        <taxon>Oligostraca</taxon>
        <taxon>Ostracoda</taxon>
        <taxon>Podocopa</taxon>
        <taxon>Podocopida</taxon>
        <taxon>Darwinulocopina</taxon>
        <taxon>Darwinuloidea</taxon>
        <taxon>Darwinulidae</taxon>
        <taxon>Darwinula</taxon>
    </lineage>
</organism>